<keyword evidence="1" id="KW-1133">Transmembrane helix</keyword>
<accession>A0ABZ0K3E4</accession>
<dbReference type="Proteomes" id="UP001529491">
    <property type="component" value="Chromosome"/>
</dbReference>
<organism evidence="2 3">
    <name type="scientific">Shewanella youngdeokensis</name>
    <dbReference type="NCBI Taxonomy" id="2999068"/>
    <lineage>
        <taxon>Bacteria</taxon>
        <taxon>Pseudomonadati</taxon>
        <taxon>Pseudomonadota</taxon>
        <taxon>Gammaproteobacteria</taxon>
        <taxon>Alteromonadales</taxon>
        <taxon>Shewanellaceae</taxon>
        <taxon>Shewanella</taxon>
    </lineage>
</organism>
<evidence type="ECO:0000256" key="1">
    <source>
        <dbReference type="SAM" id="Phobius"/>
    </source>
</evidence>
<keyword evidence="3" id="KW-1185">Reference proteome</keyword>
<dbReference type="RefSeq" id="WP_310470884.1">
    <property type="nucleotide sequence ID" value="NZ_CP136522.1"/>
</dbReference>
<keyword evidence="1" id="KW-0812">Transmembrane</keyword>
<feature type="transmembrane region" description="Helical" evidence="1">
    <location>
        <begin position="32"/>
        <end position="54"/>
    </location>
</feature>
<reference evidence="2 3" key="1">
    <citation type="submission" date="2023-10" db="EMBL/GenBank/DDBJ databases">
        <title>Complete genome sequence of Shewanella sp. DAU334.</title>
        <authorList>
            <person name="Lee Y.-S."/>
            <person name="Jeong H.-R."/>
            <person name="Hwang E.-J."/>
            <person name="Choi Y.-L."/>
            <person name="Kim G.-D."/>
        </authorList>
    </citation>
    <scope>NUCLEOTIDE SEQUENCE [LARGE SCALE GENOMIC DNA]</scope>
    <source>
        <strain evidence="2 3">DAU334</strain>
    </source>
</reference>
<evidence type="ECO:0000313" key="3">
    <source>
        <dbReference type="Proteomes" id="UP001529491"/>
    </source>
</evidence>
<gene>
    <name evidence="2" type="ORF">RGE70_07585</name>
</gene>
<evidence type="ECO:0000313" key="2">
    <source>
        <dbReference type="EMBL" id="WOT06612.1"/>
    </source>
</evidence>
<dbReference type="EMBL" id="CP136522">
    <property type="protein sequence ID" value="WOT06612.1"/>
    <property type="molecule type" value="Genomic_DNA"/>
</dbReference>
<keyword evidence="1" id="KW-0472">Membrane</keyword>
<sequence length="61" mass="6918">MEPNQLTNQQSPIECDDDIAMLSELNRKRAKFFVLILGITAGLAAGFYGARWLYLWLFPAV</sequence>
<name>A0ABZ0K3E4_9GAMM</name>
<protein>
    <submittedName>
        <fullName evidence="2">Uncharacterized protein</fullName>
    </submittedName>
</protein>
<proteinExistence type="predicted"/>